<dbReference type="Pfam" id="PF00595">
    <property type="entry name" value="PDZ"/>
    <property type="match status" value="1"/>
</dbReference>
<reference evidence="4" key="2">
    <citation type="submission" date="2020-10" db="UniProtKB">
        <authorList>
            <consortium name="WormBaseParasite"/>
        </authorList>
    </citation>
    <scope>IDENTIFICATION</scope>
</reference>
<organism evidence="3 4">
    <name type="scientific">Panagrellus redivivus</name>
    <name type="common">Microworm</name>
    <dbReference type="NCBI Taxonomy" id="6233"/>
    <lineage>
        <taxon>Eukaryota</taxon>
        <taxon>Metazoa</taxon>
        <taxon>Ecdysozoa</taxon>
        <taxon>Nematoda</taxon>
        <taxon>Chromadorea</taxon>
        <taxon>Rhabditida</taxon>
        <taxon>Tylenchina</taxon>
        <taxon>Panagrolaimomorpha</taxon>
        <taxon>Panagrolaimoidea</taxon>
        <taxon>Panagrolaimidae</taxon>
        <taxon>Panagrellus</taxon>
    </lineage>
</organism>
<dbReference type="SMART" id="SM00228">
    <property type="entry name" value="PDZ"/>
    <property type="match status" value="2"/>
</dbReference>
<evidence type="ECO:0000259" key="2">
    <source>
        <dbReference type="PROSITE" id="PS50106"/>
    </source>
</evidence>
<dbReference type="Proteomes" id="UP000492821">
    <property type="component" value="Unassembled WGS sequence"/>
</dbReference>
<evidence type="ECO:0000313" key="3">
    <source>
        <dbReference type="Proteomes" id="UP000492821"/>
    </source>
</evidence>
<protein>
    <submittedName>
        <fullName evidence="4">PDZ domain-containing protein</fullName>
    </submittedName>
</protein>
<evidence type="ECO:0000256" key="1">
    <source>
        <dbReference type="SAM" id="MobiDB-lite"/>
    </source>
</evidence>
<dbReference type="PROSITE" id="PS50106">
    <property type="entry name" value="PDZ"/>
    <property type="match status" value="1"/>
</dbReference>
<feature type="compositionally biased region" description="Basic and acidic residues" evidence="1">
    <location>
        <begin position="1"/>
        <end position="12"/>
    </location>
</feature>
<keyword evidence="3" id="KW-1185">Reference proteome</keyword>
<accession>A0A7E4VHQ0</accession>
<dbReference type="WBParaSite" id="Pan_g21270.t1">
    <property type="protein sequence ID" value="Pan_g21270.t1"/>
    <property type="gene ID" value="Pan_g21270"/>
</dbReference>
<dbReference type="InterPro" id="IPR001478">
    <property type="entry name" value="PDZ"/>
</dbReference>
<feature type="domain" description="PDZ" evidence="2">
    <location>
        <begin position="119"/>
        <end position="173"/>
    </location>
</feature>
<dbReference type="InterPro" id="IPR040264">
    <property type="entry name" value="T15H9.4-like"/>
</dbReference>
<dbReference type="Gene3D" id="2.30.42.10">
    <property type="match status" value="2"/>
</dbReference>
<dbReference type="SUPFAM" id="SSF50156">
    <property type="entry name" value="PDZ domain-like"/>
    <property type="match status" value="2"/>
</dbReference>
<proteinExistence type="predicted"/>
<evidence type="ECO:0000313" key="4">
    <source>
        <dbReference type="WBParaSite" id="Pan_g21270.t1"/>
    </source>
</evidence>
<sequence>MSKKPEASRDDAPTNTEGEQILIEIPVTPSEGCGLKVSKDLDIMAIVKGSPGEGKFCVGDMVQMVNNTPITSLKDWETAVAKGGTLAIVVGRGLKTTEEQVLPPAREKNVTRREGFLYQITTIEHQRGCKFGLGIKHYQNKVIVSRVDEGSLSAKSLIAGDRIVDVNGTPVSDKDVARDLLLKSLQKTKKVSLVVERAVSEEACNLAKAALIASELQPPSVAMASDIRDIVARQKERMTKEGGAGKKKGIMRSKSSNATAGVVIKEEKKEHIIASDNEGKALKKVGTAS</sequence>
<dbReference type="InterPro" id="IPR036034">
    <property type="entry name" value="PDZ_sf"/>
</dbReference>
<dbReference type="PANTHER" id="PTHR31327">
    <property type="entry name" value="SPERM MEIOSIS PDZ DOMAIN CONTAINING PROTEINS-RELATED"/>
    <property type="match status" value="1"/>
</dbReference>
<dbReference type="AlphaFoldDB" id="A0A7E4VHQ0"/>
<reference evidence="3" key="1">
    <citation type="journal article" date="2013" name="Genetics">
        <title>The draft genome and transcriptome of Panagrellus redivivus are shaped by the harsh demands of a free-living lifestyle.</title>
        <authorList>
            <person name="Srinivasan J."/>
            <person name="Dillman A.R."/>
            <person name="Macchietto M.G."/>
            <person name="Heikkinen L."/>
            <person name="Lakso M."/>
            <person name="Fracchia K.M."/>
            <person name="Antoshechkin I."/>
            <person name="Mortazavi A."/>
            <person name="Wong G."/>
            <person name="Sternberg P.W."/>
        </authorList>
    </citation>
    <scope>NUCLEOTIDE SEQUENCE [LARGE SCALE GENOMIC DNA]</scope>
    <source>
        <strain evidence="3">MT8872</strain>
    </source>
</reference>
<dbReference type="CDD" id="cd00136">
    <property type="entry name" value="PDZ_canonical"/>
    <property type="match status" value="1"/>
</dbReference>
<feature type="region of interest" description="Disordered" evidence="1">
    <location>
        <begin position="1"/>
        <end position="20"/>
    </location>
</feature>
<dbReference type="PANTHER" id="PTHR31327:SF7">
    <property type="entry name" value="PDZ DOMAIN-CONTAINING PROTEIN"/>
    <property type="match status" value="1"/>
</dbReference>
<name>A0A7E4VHQ0_PANRE</name>